<reference evidence="1 2" key="1">
    <citation type="journal article" date="2023" name="BMC Biotechnol.">
        <title>Vitis rotundifolia cv Carlos genome sequencing.</title>
        <authorList>
            <person name="Huff M."/>
            <person name="Hulse-Kemp A."/>
            <person name="Scheffler B."/>
            <person name="Youngblood R."/>
            <person name="Simpson S."/>
            <person name="Babiker E."/>
            <person name="Staton M."/>
        </authorList>
    </citation>
    <scope>NUCLEOTIDE SEQUENCE [LARGE SCALE GENOMIC DNA]</scope>
    <source>
        <tissue evidence="1">Leaf</tissue>
    </source>
</reference>
<keyword evidence="2" id="KW-1185">Reference proteome</keyword>
<evidence type="ECO:0000313" key="2">
    <source>
        <dbReference type="Proteomes" id="UP001168098"/>
    </source>
</evidence>
<proteinExistence type="predicted"/>
<protein>
    <submittedName>
        <fullName evidence="1">Uncharacterized protein</fullName>
    </submittedName>
</protein>
<name>A0AA39E195_VITRO</name>
<dbReference type="EMBL" id="JARBHA010000004">
    <property type="protein sequence ID" value="KAJ9702955.1"/>
    <property type="molecule type" value="Genomic_DNA"/>
</dbReference>
<evidence type="ECO:0000313" key="1">
    <source>
        <dbReference type="EMBL" id="KAJ9702955.1"/>
    </source>
</evidence>
<dbReference type="Proteomes" id="UP001168098">
    <property type="component" value="Unassembled WGS sequence"/>
</dbReference>
<comment type="caution">
    <text evidence="1">The sequence shown here is derived from an EMBL/GenBank/DDBJ whole genome shotgun (WGS) entry which is preliminary data.</text>
</comment>
<organism evidence="1 2">
    <name type="scientific">Vitis rotundifolia</name>
    <name type="common">Muscadine grape</name>
    <dbReference type="NCBI Taxonomy" id="103349"/>
    <lineage>
        <taxon>Eukaryota</taxon>
        <taxon>Viridiplantae</taxon>
        <taxon>Streptophyta</taxon>
        <taxon>Embryophyta</taxon>
        <taxon>Tracheophyta</taxon>
        <taxon>Spermatophyta</taxon>
        <taxon>Magnoliopsida</taxon>
        <taxon>eudicotyledons</taxon>
        <taxon>Gunneridae</taxon>
        <taxon>Pentapetalae</taxon>
        <taxon>rosids</taxon>
        <taxon>Vitales</taxon>
        <taxon>Vitaceae</taxon>
        <taxon>Viteae</taxon>
        <taxon>Vitis</taxon>
    </lineage>
</organism>
<dbReference type="AlphaFoldDB" id="A0AA39E195"/>
<sequence>MGNQKQKSMEIEEEFVAINDGNGEDAGLEFPSGFSFLELPISGYPNQRDVIRSSLDKGK</sequence>
<accession>A0AA39E195</accession>
<gene>
    <name evidence="1" type="ORF">PVL29_004627</name>
</gene>